<organism evidence="2 3">
    <name type="scientific">Xenopus laevis</name>
    <name type="common">African clawed frog</name>
    <dbReference type="NCBI Taxonomy" id="8355"/>
    <lineage>
        <taxon>Eukaryota</taxon>
        <taxon>Metazoa</taxon>
        <taxon>Chordata</taxon>
        <taxon>Craniata</taxon>
        <taxon>Vertebrata</taxon>
        <taxon>Euteleostomi</taxon>
        <taxon>Amphibia</taxon>
        <taxon>Batrachia</taxon>
        <taxon>Anura</taxon>
        <taxon>Pipoidea</taxon>
        <taxon>Pipidae</taxon>
        <taxon>Xenopodinae</taxon>
        <taxon>Xenopus</taxon>
        <taxon>Xenopus</taxon>
    </lineage>
</organism>
<proteinExistence type="predicted"/>
<dbReference type="Proteomes" id="UP000694892">
    <property type="component" value="Chromosome 2S"/>
</dbReference>
<dbReference type="AlphaFoldDB" id="A0A974DL81"/>
<feature type="transmembrane region" description="Helical" evidence="1">
    <location>
        <begin position="26"/>
        <end position="45"/>
    </location>
</feature>
<keyword evidence="1" id="KW-1133">Transmembrane helix</keyword>
<dbReference type="EMBL" id="CM004469">
    <property type="protein sequence ID" value="OCT93240.1"/>
    <property type="molecule type" value="Genomic_DNA"/>
</dbReference>
<name>A0A974DL81_XENLA</name>
<evidence type="ECO:0000256" key="1">
    <source>
        <dbReference type="SAM" id="Phobius"/>
    </source>
</evidence>
<evidence type="ECO:0000313" key="3">
    <source>
        <dbReference type="Proteomes" id="UP000694892"/>
    </source>
</evidence>
<sequence length="73" mass="8441">MPRIHCLQVTHHKIHRTGHLKGRIKMGSIVTLWCAFLYWSLPFLISPRLQCAESLKVPPMLPSIKKHTGRCKL</sequence>
<keyword evidence="1" id="KW-0472">Membrane</keyword>
<accession>A0A974DL81</accession>
<reference evidence="3" key="1">
    <citation type="journal article" date="2016" name="Nature">
        <title>Genome evolution in the allotetraploid frog Xenopus laevis.</title>
        <authorList>
            <person name="Session A.M."/>
            <person name="Uno Y."/>
            <person name="Kwon T."/>
            <person name="Chapman J.A."/>
            <person name="Toyoda A."/>
            <person name="Takahashi S."/>
            <person name="Fukui A."/>
            <person name="Hikosaka A."/>
            <person name="Suzuki A."/>
            <person name="Kondo M."/>
            <person name="van Heeringen S.J."/>
            <person name="Quigley I."/>
            <person name="Heinz S."/>
            <person name="Ogino H."/>
            <person name="Ochi H."/>
            <person name="Hellsten U."/>
            <person name="Lyons J.B."/>
            <person name="Simakov O."/>
            <person name="Putnam N."/>
            <person name="Stites J."/>
            <person name="Kuroki Y."/>
            <person name="Tanaka T."/>
            <person name="Michiue T."/>
            <person name="Watanabe M."/>
            <person name="Bogdanovic O."/>
            <person name="Lister R."/>
            <person name="Georgiou G."/>
            <person name="Paranjpe S.S."/>
            <person name="van Kruijsbergen I."/>
            <person name="Shu S."/>
            <person name="Carlson J."/>
            <person name="Kinoshita T."/>
            <person name="Ohta Y."/>
            <person name="Mawaribuchi S."/>
            <person name="Jenkins J."/>
            <person name="Grimwood J."/>
            <person name="Schmutz J."/>
            <person name="Mitros T."/>
            <person name="Mozaffari S.V."/>
            <person name="Suzuki Y."/>
            <person name="Haramoto Y."/>
            <person name="Yamamoto T.S."/>
            <person name="Takagi C."/>
            <person name="Heald R."/>
            <person name="Miller K."/>
            <person name="Haudenschild C."/>
            <person name="Kitzman J."/>
            <person name="Nakayama T."/>
            <person name="Izutsu Y."/>
            <person name="Robert J."/>
            <person name="Fortriede J."/>
            <person name="Burns K."/>
            <person name="Lotay V."/>
            <person name="Karimi K."/>
            <person name="Yasuoka Y."/>
            <person name="Dichmann D.S."/>
            <person name="Flajnik M.F."/>
            <person name="Houston D.W."/>
            <person name="Shendure J."/>
            <person name="DuPasquier L."/>
            <person name="Vize P.D."/>
            <person name="Zorn A.M."/>
            <person name="Ito M."/>
            <person name="Marcotte E.M."/>
            <person name="Wallingford J.B."/>
            <person name="Ito Y."/>
            <person name="Asashima M."/>
            <person name="Ueno N."/>
            <person name="Matsuda Y."/>
            <person name="Veenstra G.J."/>
            <person name="Fujiyama A."/>
            <person name="Harland R.M."/>
            <person name="Taira M."/>
            <person name="Rokhsar D.S."/>
        </authorList>
    </citation>
    <scope>NUCLEOTIDE SEQUENCE [LARGE SCALE GENOMIC DNA]</scope>
    <source>
        <strain evidence="3">J</strain>
    </source>
</reference>
<gene>
    <name evidence="2" type="ORF">XELAEV_18016305mg</name>
</gene>
<protein>
    <submittedName>
        <fullName evidence="2">Uncharacterized protein</fullName>
    </submittedName>
</protein>
<evidence type="ECO:0000313" key="2">
    <source>
        <dbReference type="EMBL" id="OCT93240.1"/>
    </source>
</evidence>
<keyword evidence="1" id="KW-0812">Transmembrane</keyword>